<dbReference type="GO" id="GO:0046872">
    <property type="term" value="F:metal ion binding"/>
    <property type="evidence" value="ECO:0007669"/>
    <property type="project" value="UniProtKB-KW"/>
</dbReference>
<dbReference type="NCBIfam" id="TIGR04105">
    <property type="entry name" value="FeFe_hydrog_B1"/>
    <property type="match status" value="1"/>
</dbReference>
<dbReference type="Gene3D" id="3.40.950.10">
    <property type="entry name" value="Fe-only Hydrogenase (Larger Subunit), Chain L, domain 3"/>
    <property type="match status" value="2"/>
</dbReference>
<keyword evidence="6" id="KW-1185">Reference proteome</keyword>
<dbReference type="Gene3D" id="3.40.50.1780">
    <property type="match status" value="2"/>
</dbReference>
<keyword evidence="1" id="KW-0479">Metal-binding</keyword>
<dbReference type="GO" id="GO:0051536">
    <property type="term" value="F:iron-sulfur cluster binding"/>
    <property type="evidence" value="ECO:0007669"/>
    <property type="project" value="UniProtKB-KW"/>
</dbReference>
<evidence type="ECO:0000256" key="2">
    <source>
        <dbReference type="ARBA" id="ARBA00023004"/>
    </source>
</evidence>
<keyword evidence="3" id="KW-0411">Iron-sulfur</keyword>
<dbReference type="EMBL" id="CP060636">
    <property type="protein sequence ID" value="QNM14320.1"/>
    <property type="molecule type" value="Genomic_DNA"/>
</dbReference>
<feature type="domain" description="4Fe-4S ferredoxin-type" evidence="4">
    <location>
        <begin position="111"/>
        <end position="141"/>
    </location>
</feature>
<dbReference type="Pfam" id="PF02906">
    <property type="entry name" value="Fe_hyd_lg_C"/>
    <property type="match status" value="1"/>
</dbReference>
<dbReference type="Pfam" id="PF00037">
    <property type="entry name" value="Fer4"/>
    <property type="match status" value="1"/>
</dbReference>
<evidence type="ECO:0000256" key="1">
    <source>
        <dbReference type="ARBA" id="ARBA00022723"/>
    </source>
</evidence>
<evidence type="ECO:0000256" key="3">
    <source>
        <dbReference type="ARBA" id="ARBA00023014"/>
    </source>
</evidence>
<sequence>MRGIYSSVTDIRRKVFTEIARLAYEGGDYATKIEQLPYKILPGERATYRDSIFLERAIVGERLRLGIGLPLRRMDEHAPLSEGIEESAIAEKYYDDPLINIIKFACNACPDNKVVVTDMCQGCLAHPCKEVCPKDAISIVNGKSVIDQDKCIKCGRCINVCPYSAIHKLERPCARSCGMDAIGSDEFGRAEIDHDKCVSCGMCLVNCPFGAIVDKGQIFQTIHAIKEGIDVYAAIAPAFVGQFGAGVTPEKVKGALKELGFKDVVEVAIGADLCTVEEAEDFLNKVPNEQPFMATSCCPAWSVMAKKLFPDFKPYISMALTPMVLTGRLIKKEHPNAKVVFIGPCAAKKLEASRKSVRSDIDFVLTFEEVMGMFEAKGVDLAMAPVEAPFEEGTANGRGFAISGGVAGAVKQCIQKEHPEKEVLIDSAEGLKNCRTMLMMAKAGKRNGYLLEGMACPGGCVAGAGTLQPVIKSSALVKKYTSEAEKKLAFESEHLDNLELLTKE</sequence>
<feature type="domain" description="4Fe-4S ferredoxin-type" evidence="4">
    <location>
        <begin position="188"/>
        <end position="217"/>
    </location>
</feature>
<proteinExistence type="predicted"/>
<accession>A0A7G9GU38</accession>
<organism evidence="5 6">
    <name type="scientific">[Eubacterium] hominis</name>
    <dbReference type="NCBI Taxonomy" id="2764325"/>
    <lineage>
        <taxon>Bacteria</taxon>
        <taxon>Bacillati</taxon>
        <taxon>Bacillota</taxon>
        <taxon>Erysipelotrichia</taxon>
        <taxon>Erysipelotrichales</taxon>
        <taxon>Erysipelotrichaceae</taxon>
        <taxon>Amedibacillus</taxon>
    </lineage>
</organism>
<evidence type="ECO:0000313" key="6">
    <source>
        <dbReference type="Proteomes" id="UP000515856"/>
    </source>
</evidence>
<dbReference type="InterPro" id="IPR017896">
    <property type="entry name" value="4Fe4S_Fe-S-bd"/>
</dbReference>
<feature type="domain" description="4Fe-4S ferredoxin-type" evidence="4">
    <location>
        <begin position="142"/>
        <end position="172"/>
    </location>
</feature>
<dbReference type="Proteomes" id="UP000515856">
    <property type="component" value="Chromosome"/>
</dbReference>
<dbReference type="InterPro" id="IPR009016">
    <property type="entry name" value="Fe_hydrogenase"/>
</dbReference>
<dbReference type="KEGG" id="ehn:H9Q80_13875"/>
<evidence type="ECO:0000259" key="4">
    <source>
        <dbReference type="PROSITE" id="PS51379"/>
    </source>
</evidence>
<dbReference type="PANTHER" id="PTHR11615">
    <property type="entry name" value="NITRATE, FORMATE, IRON DEHYDROGENASE"/>
    <property type="match status" value="1"/>
</dbReference>
<protein>
    <submittedName>
        <fullName evidence="5">4Fe-4S dicluster domain-containing protein</fullName>
    </submittedName>
</protein>
<dbReference type="RefSeq" id="WP_117452016.1">
    <property type="nucleotide sequence ID" value="NZ_CP060636.1"/>
</dbReference>
<dbReference type="InterPro" id="IPR017900">
    <property type="entry name" value="4Fe4S_Fe_S_CS"/>
</dbReference>
<gene>
    <name evidence="5" type="ORF">H9Q80_13875</name>
</gene>
<dbReference type="SUPFAM" id="SSF54862">
    <property type="entry name" value="4Fe-4S ferredoxins"/>
    <property type="match status" value="1"/>
</dbReference>
<dbReference type="PROSITE" id="PS00198">
    <property type="entry name" value="4FE4S_FER_1"/>
    <property type="match status" value="2"/>
</dbReference>
<dbReference type="PROSITE" id="PS51379">
    <property type="entry name" value="4FE4S_FER_2"/>
    <property type="match status" value="3"/>
</dbReference>
<dbReference type="InterPro" id="IPR050340">
    <property type="entry name" value="Cytosolic_Fe-S_CAF"/>
</dbReference>
<dbReference type="InterPro" id="IPR004108">
    <property type="entry name" value="Fe_hydrogenase_lsu_C"/>
</dbReference>
<dbReference type="Gene3D" id="3.30.70.20">
    <property type="match status" value="2"/>
</dbReference>
<dbReference type="AlphaFoldDB" id="A0A7G9GU38"/>
<keyword evidence="2" id="KW-0408">Iron</keyword>
<evidence type="ECO:0000313" key="5">
    <source>
        <dbReference type="EMBL" id="QNM14320.1"/>
    </source>
</evidence>
<dbReference type="Pfam" id="PF12837">
    <property type="entry name" value="Fer4_6"/>
    <property type="match status" value="1"/>
</dbReference>
<reference evidence="5 6" key="1">
    <citation type="submission" date="2020-08" db="EMBL/GenBank/DDBJ databases">
        <authorList>
            <person name="Liu C."/>
            <person name="Sun Q."/>
        </authorList>
    </citation>
    <scope>NUCLEOTIDE SEQUENCE [LARGE SCALE GENOMIC DNA]</scope>
    <source>
        <strain evidence="5 6">NSJ-61</strain>
    </source>
</reference>
<name>A0A7G9GU38_9FIRM</name>
<dbReference type="InterPro" id="IPR027631">
    <property type="entry name" value="Mono_FeFe_hydrog"/>
</dbReference>
<dbReference type="CDD" id="cd10549">
    <property type="entry name" value="MtMvhB_like"/>
    <property type="match status" value="1"/>
</dbReference>
<dbReference type="SUPFAM" id="SSF53920">
    <property type="entry name" value="Fe-only hydrogenase"/>
    <property type="match status" value="1"/>
</dbReference>